<dbReference type="InterPro" id="IPR013096">
    <property type="entry name" value="Cupin_2"/>
</dbReference>
<dbReference type="SUPFAM" id="SSF47413">
    <property type="entry name" value="lambda repressor-like DNA-binding domains"/>
    <property type="match status" value="1"/>
</dbReference>
<dbReference type="InterPro" id="IPR014710">
    <property type="entry name" value="RmlC-like_jellyroll"/>
</dbReference>
<gene>
    <name evidence="3" type="ORF">A8806_11353</name>
</gene>
<name>A0A2Y9BJ77_9FIRM</name>
<dbReference type="PANTHER" id="PTHR46797">
    <property type="entry name" value="HTH-TYPE TRANSCRIPTIONAL REGULATOR"/>
    <property type="match status" value="1"/>
</dbReference>
<dbReference type="CDD" id="cd00093">
    <property type="entry name" value="HTH_XRE"/>
    <property type="match status" value="1"/>
</dbReference>
<dbReference type="InterPro" id="IPR010982">
    <property type="entry name" value="Lambda_DNA-bd_dom_sf"/>
</dbReference>
<dbReference type="CDD" id="cd02209">
    <property type="entry name" value="cupin_XRE_C"/>
    <property type="match status" value="1"/>
</dbReference>
<dbReference type="GO" id="GO:0003700">
    <property type="term" value="F:DNA-binding transcription factor activity"/>
    <property type="evidence" value="ECO:0007669"/>
    <property type="project" value="TreeGrafter"/>
</dbReference>
<dbReference type="GO" id="GO:0003677">
    <property type="term" value="F:DNA binding"/>
    <property type="evidence" value="ECO:0007669"/>
    <property type="project" value="UniProtKB-KW"/>
</dbReference>
<dbReference type="InterPro" id="IPR050807">
    <property type="entry name" value="TransReg_Diox_bact_type"/>
</dbReference>
<evidence type="ECO:0000259" key="2">
    <source>
        <dbReference type="PROSITE" id="PS50943"/>
    </source>
</evidence>
<dbReference type="EMBL" id="QGDL01000013">
    <property type="protein sequence ID" value="PWJ23620.1"/>
    <property type="molecule type" value="Genomic_DNA"/>
</dbReference>
<dbReference type="Pfam" id="PF01381">
    <property type="entry name" value="HTH_3"/>
    <property type="match status" value="1"/>
</dbReference>
<organism evidence="3 4">
    <name type="scientific">Faecalicatena orotica</name>
    <dbReference type="NCBI Taxonomy" id="1544"/>
    <lineage>
        <taxon>Bacteria</taxon>
        <taxon>Bacillati</taxon>
        <taxon>Bacillota</taxon>
        <taxon>Clostridia</taxon>
        <taxon>Lachnospirales</taxon>
        <taxon>Lachnospiraceae</taxon>
        <taxon>Faecalicatena</taxon>
    </lineage>
</organism>
<evidence type="ECO:0000313" key="3">
    <source>
        <dbReference type="EMBL" id="PWJ23620.1"/>
    </source>
</evidence>
<protein>
    <submittedName>
        <fullName evidence="3">XRE family transcriptional regulator</fullName>
    </submittedName>
</protein>
<dbReference type="GO" id="GO:0005829">
    <property type="term" value="C:cytosol"/>
    <property type="evidence" value="ECO:0007669"/>
    <property type="project" value="TreeGrafter"/>
</dbReference>
<dbReference type="PANTHER" id="PTHR46797:SF25">
    <property type="entry name" value="TRANSCRIPTIONAL REGULATOR"/>
    <property type="match status" value="1"/>
</dbReference>
<dbReference type="RefSeq" id="WP_109732807.1">
    <property type="nucleotide sequence ID" value="NZ_BAAACK010000005.1"/>
</dbReference>
<dbReference type="SMART" id="SM00530">
    <property type="entry name" value="HTH_XRE"/>
    <property type="match status" value="1"/>
</dbReference>
<dbReference type="Pfam" id="PF07883">
    <property type="entry name" value="Cupin_2"/>
    <property type="match status" value="1"/>
</dbReference>
<feature type="domain" description="HTH cro/C1-type" evidence="2">
    <location>
        <begin position="11"/>
        <end position="65"/>
    </location>
</feature>
<dbReference type="OrthoDB" id="9814553at2"/>
<dbReference type="AlphaFoldDB" id="A0A2Y9BJ77"/>
<evidence type="ECO:0000313" key="4">
    <source>
        <dbReference type="Proteomes" id="UP000245845"/>
    </source>
</evidence>
<dbReference type="InterPro" id="IPR011051">
    <property type="entry name" value="RmlC_Cupin_sf"/>
</dbReference>
<reference evidence="3 4" key="1">
    <citation type="submission" date="2018-05" db="EMBL/GenBank/DDBJ databases">
        <title>The Hungate 1000. A catalogue of reference genomes from the rumen microbiome.</title>
        <authorList>
            <person name="Kelly W."/>
        </authorList>
    </citation>
    <scope>NUCLEOTIDE SEQUENCE [LARGE SCALE GENOMIC DNA]</scope>
    <source>
        <strain evidence="3 4">NLAE-zl-C242</strain>
    </source>
</reference>
<dbReference type="PROSITE" id="PS50943">
    <property type="entry name" value="HTH_CROC1"/>
    <property type="match status" value="1"/>
</dbReference>
<sequence length="193" mass="21832">MSQADTIGEKIKAIRTSQNLTLKQLSELTGLSTGFLSQLERGLSSIAVDSLEVIANALNVNLGVFFDSYSEKNDEPVMYSFSQRYNQTASKIFQAVLNHDVSSFAMLPRLTQLMPQANLDEEELEMYNHKGEEFIYVLEGTVTLLLDSQRYTLNPGDCVQFSSNKDHNWMNCTNKIVKLLTVNIPSPFYEEKE</sequence>
<keyword evidence="4" id="KW-1185">Reference proteome</keyword>
<keyword evidence="1" id="KW-0238">DNA-binding</keyword>
<dbReference type="InterPro" id="IPR001387">
    <property type="entry name" value="Cro/C1-type_HTH"/>
</dbReference>
<dbReference type="Gene3D" id="1.10.260.40">
    <property type="entry name" value="lambda repressor-like DNA-binding domains"/>
    <property type="match status" value="1"/>
</dbReference>
<dbReference type="Proteomes" id="UP000245845">
    <property type="component" value="Unassembled WGS sequence"/>
</dbReference>
<dbReference type="Gene3D" id="2.60.120.10">
    <property type="entry name" value="Jelly Rolls"/>
    <property type="match status" value="1"/>
</dbReference>
<comment type="caution">
    <text evidence="3">The sequence shown here is derived from an EMBL/GenBank/DDBJ whole genome shotgun (WGS) entry which is preliminary data.</text>
</comment>
<accession>A0A2Y9BJ77</accession>
<evidence type="ECO:0000256" key="1">
    <source>
        <dbReference type="ARBA" id="ARBA00023125"/>
    </source>
</evidence>
<proteinExistence type="predicted"/>
<dbReference type="SUPFAM" id="SSF51182">
    <property type="entry name" value="RmlC-like cupins"/>
    <property type="match status" value="1"/>
</dbReference>